<gene>
    <name evidence="14" type="ORF">Cgig2_007736</name>
</gene>
<feature type="region of interest" description="Disordered" evidence="12">
    <location>
        <begin position="13"/>
        <end position="49"/>
    </location>
</feature>
<dbReference type="PROSITE" id="PS00107">
    <property type="entry name" value="PROTEIN_KINASE_ATP"/>
    <property type="match status" value="1"/>
</dbReference>
<dbReference type="Proteomes" id="UP001153076">
    <property type="component" value="Unassembled WGS sequence"/>
</dbReference>
<dbReference type="SUPFAM" id="SSF56112">
    <property type="entry name" value="Protein kinase-like (PK-like)"/>
    <property type="match status" value="1"/>
</dbReference>
<dbReference type="PROSITE" id="PS00108">
    <property type="entry name" value="PROTEIN_KINASE_ST"/>
    <property type="match status" value="1"/>
</dbReference>
<dbReference type="GO" id="GO:0004674">
    <property type="term" value="F:protein serine/threonine kinase activity"/>
    <property type="evidence" value="ECO:0007669"/>
    <property type="project" value="UniProtKB-KW"/>
</dbReference>
<evidence type="ECO:0000313" key="15">
    <source>
        <dbReference type="Proteomes" id="UP001153076"/>
    </source>
</evidence>
<dbReference type="InterPro" id="IPR000719">
    <property type="entry name" value="Prot_kinase_dom"/>
</dbReference>
<dbReference type="Gene3D" id="1.10.510.10">
    <property type="entry name" value="Transferase(Phosphotransferase) domain 1"/>
    <property type="match status" value="1"/>
</dbReference>
<dbReference type="Pfam" id="PF00069">
    <property type="entry name" value="Pkinase"/>
    <property type="match status" value="1"/>
</dbReference>
<proteinExistence type="inferred from homology"/>
<evidence type="ECO:0000313" key="14">
    <source>
        <dbReference type="EMBL" id="KAJ8438891.1"/>
    </source>
</evidence>
<evidence type="ECO:0000256" key="10">
    <source>
        <dbReference type="PROSITE-ProRule" id="PRU10141"/>
    </source>
</evidence>
<evidence type="ECO:0000259" key="13">
    <source>
        <dbReference type="PROSITE" id="PS50011"/>
    </source>
</evidence>
<evidence type="ECO:0000256" key="11">
    <source>
        <dbReference type="RuleBase" id="RU000304"/>
    </source>
</evidence>
<dbReference type="GO" id="GO:0005524">
    <property type="term" value="F:ATP binding"/>
    <property type="evidence" value="ECO:0007669"/>
    <property type="project" value="UniProtKB-UniRule"/>
</dbReference>
<accession>A0A9Q1K9N5</accession>
<evidence type="ECO:0000256" key="4">
    <source>
        <dbReference type="ARBA" id="ARBA00022840"/>
    </source>
</evidence>
<dbReference type="GO" id="GO:0004708">
    <property type="term" value="F:MAP kinase kinase activity"/>
    <property type="evidence" value="ECO:0007669"/>
    <property type="project" value="UniProtKB-EC"/>
</dbReference>
<dbReference type="OrthoDB" id="8693905at2759"/>
<evidence type="ECO:0000256" key="12">
    <source>
        <dbReference type="SAM" id="MobiDB-lite"/>
    </source>
</evidence>
<dbReference type="PANTHER" id="PTHR48013">
    <property type="entry name" value="DUAL SPECIFICITY MITOGEN-ACTIVATED PROTEIN KINASE KINASE 5-RELATED"/>
    <property type="match status" value="1"/>
</dbReference>
<evidence type="ECO:0000256" key="3">
    <source>
        <dbReference type="ARBA" id="ARBA00022777"/>
    </source>
</evidence>
<dbReference type="InterPro" id="IPR017441">
    <property type="entry name" value="Protein_kinase_ATP_BS"/>
</dbReference>
<evidence type="ECO:0000256" key="8">
    <source>
        <dbReference type="ARBA" id="ARBA00049299"/>
    </source>
</evidence>
<dbReference type="EMBL" id="JAKOGI010000238">
    <property type="protein sequence ID" value="KAJ8438891.1"/>
    <property type="molecule type" value="Genomic_DNA"/>
</dbReference>
<dbReference type="SMART" id="SM00220">
    <property type="entry name" value="S_TKc"/>
    <property type="match status" value="1"/>
</dbReference>
<organism evidence="14 15">
    <name type="scientific">Carnegiea gigantea</name>
    <dbReference type="NCBI Taxonomy" id="171969"/>
    <lineage>
        <taxon>Eukaryota</taxon>
        <taxon>Viridiplantae</taxon>
        <taxon>Streptophyta</taxon>
        <taxon>Embryophyta</taxon>
        <taxon>Tracheophyta</taxon>
        <taxon>Spermatophyta</taxon>
        <taxon>Magnoliopsida</taxon>
        <taxon>eudicotyledons</taxon>
        <taxon>Gunneridae</taxon>
        <taxon>Pentapetalae</taxon>
        <taxon>Caryophyllales</taxon>
        <taxon>Cactineae</taxon>
        <taxon>Cactaceae</taxon>
        <taxon>Cactoideae</taxon>
        <taxon>Echinocereeae</taxon>
        <taxon>Carnegiea</taxon>
    </lineage>
</organism>
<comment type="catalytic activity">
    <reaction evidence="7">
        <text>L-seryl-[protein] + ATP = O-phospho-L-seryl-[protein] + ADP + H(+)</text>
        <dbReference type="Rhea" id="RHEA:17989"/>
        <dbReference type="Rhea" id="RHEA-COMP:9863"/>
        <dbReference type="Rhea" id="RHEA-COMP:11604"/>
        <dbReference type="ChEBI" id="CHEBI:15378"/>
        <dbReference type="ChEBI" id="CHEBI:29999"/>
        <dbReference type="ChEBI" id="CHEBI:30616"/>
        <dbReference type="ChEBI" id="CHEBI:83421"/>
        <dbReference type="ChEBI" id="CHEBI:456216"/>
        <dbReference type="EC" id="2.7.12.2"/>
    </reaction>
</comment>
<dbReference type="PROSITE" id="PS50011">
    <property type="entry name" value="PROTEIN_KINASE_DOM"/>
    <property type="match status" value="1"/>
</dbReference>
<sequence length="248" mass="27102">MALVRERRQVNLRLPLPETTQHRPAFPLPLPPSAASSTTTSTTSSSTSFSLSDYTKLSILGRGNGGTVYKVAHKQNGAVYALKLISASSSEPTVLRQIHREKEILRRVAADSPFIVRCYGVSDLPDGDLAVLMEYMDHGTLDSTLKSMGTFPESLLAHVASQVLNGLKYLHSHKIVHRDIKPANILVNSNWEVKIADFGVGRIMGRTLDPCNSYVGTCAYMSPERFDPDTYGGNYNGEASLAPSHLLD</sequence>
<comment type="similarity">
    <text evidence="5">Belongs to the protein kinase superfamily. STE Ser/Thr protein kinase family. MAP kinase kinase subfamily.</text>
</comment>
<dbReference type="InterPro" id="IPR011009">
    <property type="entry name" value="Kinase-like_dom_sf"/>
</dbReference>
<feature type="binding site" evidence="10">
    <location>
        <position position="83"/>
    </location>
    <ligand>
        <name>ATP</name>
        <dbReference type="ChEBI" id="CHEBI:30616"/>
    </ligand>
</feature>
<keyword evidence="2 10" id="KW-0547">Nucleotide-binding</keyword>
<evidence type="ECO:0000256" key="1">
    <source>
        <dbReference type="ARBA" id="ARBA00022679"/>
    </source>
</evidence>
<comment type="caution">
    <text evidence="14">The sequence shown here is derived from an EMBL/GenBank/DDBJ whole genome shotgun (WGS) entry which is preliminary data.</text>
</comment>
<dbReference type="AlphaFoldDB" id="A0A9Q1K9N5"/>
<keyword evidence="15" id="KW-1185">Reference proteome</keyword>
<evidence type="ECO:0000256" key="5">
    <source>
        <dbReference type="ARBA" id="ARBA00038035"/>
    </source>
</evidence>
<dbReference type="InterPro" id="IPR008271">
    <property type="entry name" value="Ser/Thr_kinase_AS"/>
</dbReference>
<evidence type="ECO:0000256" key="7">
    <source>
        <dbReference type="ARBA" id="ARBA00049014"/>
    </source>
</evidence>
<dbReference type="GO" id="GO:0051707">
    <property type="term" value="P:response to other organism"/>
    <property type="evidence" value="ECO:0007669"/>
    <property type="project" value="UniProtKB-ARBA"/>
</dbReference>
<comment type="catalytic activity">
    <reaction evidence="9">
        <text>L-tyrosyl-[protein] + ATP = O-phospho-L-tyrosyl-[protein] + ADP + H(+)</text>
        <dbReference type="Rhea" id="RHEA:10596"/>
        <dbReference type="Rhea" id="RHEA-COMP:10136"/>
        <dbReference type="Rhea" id="RHEA-COMP:20101"/>
        <dbReference type="ChEBI" id="CHEBI:15378"/>
        <dbReference type="ChEBI" id="CHEBI:30616"/>
        <dbReference type="ChEBI" id="CHEBI:46858"/>
        <dbReference type="ChEBI" id="CHEBI:61978"/>
        <dbReference type="ChEBI" id="CHEBI:456216"/>
        <dbReference type="EC" id="2.7.12.2"/>
    </reaction>
</comment>
<keyword evidence="3" id="KW-0418">Kinase</keyword>
<name>A0A9Q1K9N5_9CARY</name>
<keyword evidence="4 10" id="KW-0067">ATP-binding</keyword>
<feature type="domain" description="Protein kinase" evidence="13">
    <location>
        <begin position="54"/>
        <end position="248"/>
    </location>
</feature>
<dbReference type="Gene3D" id="3.30.200.20">
    <property type="entry name" value="Phosphorylase Kinase, domain 1"/>
    <property type="match status" value="1"/>
</dbReference>
<keyword evidence="11" id="KW-0723">Serine/threonine-protein kinase</keyword>
<evidence type="ECO:0000256" key="9">
    <source>
        <dbReference type="ARBA" id="ARBA00051693"/>
    </source>
</evidence>
<reference evidence="14" key="1">
    <citation type="submission" date="2022-04" db="EMBL/GenBank/DDBJ databases">
        <title>Carnegiea gigantea Genome sequencing and assembly v2.</title>
        <authorList>
            <person name="Copetti D."/>
            <person name="Sanderson M.J."/>
            <person name="Burquez A."/>
            <person name="Wojciechowski M.F."/>
        </authorList>
    </citation>
    <scope>NUCLEOTIDE SEQUENCE</scope>
    <source>
        <strain evidence="14">SGP5-SGP5p</strain>
        <tissue evidence="14">Aerial part</tissue>
    </source>
</reference>
<dbReference type="PANTHER" id="PTHR48013:SF9">
    <property type="entry name" value="DUAL SPECIFICITY MITOGEN-ACTIVATED PROTEIN KINASE KINASE 5"/>
    <property type="match status" value="1"/>
</dbReference>
<evidence type="ECO:0000256" key="2">
    <source>
        <dbReference type="ARBA" id="ARBA00022741"/>
    </source>
</evidence>
<comment type="catalytic activity">
    <reaction evidence="8">
        <text>L-threonyl-[protein] + ATP = O-phospho-L-threonyl-[protein] + ADP + H(+)</text>
        <dbReference type="Rhea" id="RHEA:46608"/>
        <dbReference type="Rhea" id="RHEA-COMP:11060"/>
        <dbReference type="Rhea" id="RHEA-COMP:11605"/>
        <dbReference type="ChEBI" id="CHEBI:15378"/>
        <dbReference type="ChEBI" id="CHEBI:30013"/>
        <dbReference type="ChEBI" id="CHEBI:30616"/>
        <dbReference type="ChEBI" id="CHEBI:61977"/>
        <dbReference type="ChEBI" id="CHEBI:456216"/>
        <dbReference type="EC" id="2.7.12.2"/>
    </reaction>
</comment>
<dbReference type="EC" id="2.7.12.2" evidence="6"/>
<keyword evidence="1" id="KW-0808">Transferase</keyword>
<evidence type="ECO:0000256" key="6">
    <source>
        <dbReference type="ARBA" id="ARBA00038999"/>
    </source>
</evidence>
<feature type="compositionally biased region" description="Low complexity" evidence="12">
    <location>
        <begin position="33"/>
        <end position="49"/>
    </location>
</feature>
<protein>
    <recommendedName>
        <fullName evidence="6">mitogen-activated protein kinase kinase</fullName>
        <ecNumber evidence="6">2.7.12.2</ecNumber>
    </recommendedName>
</protein>